<dbReference type="Gene3D" id="3.40.50.2300">
    <property type="match status" value="1"/>
</dbReference>
<dbReference type="SMART" id="SM00448">
    <property type="entry name" value="REC"/>
    <property type="match status" value="1"/>
</dbReference>
<keyword evidence="2" id="KW-0805">Transcription regulation</keyword>
<sequence length="213" mass="23080">MTISVLLVDDDELVRVGLRVILEAGGEISVVGEASDGAQVVPLIRTTRPDVVLMDVRMPTVDGLAAIRTILADLAEPPRILVLTTFELDDYVYEALRCGAHGFLLKRARPAEIVQAVQMIAASETLLFPEAIRHLAGRRGNRTARATVQRAMLTERESDVLRLVCAGMSNKEIAGRLYLGVETIKTHVGSVLAKLGARDRTQAVIIAYEAGIV</sequence>
<dbReference type="PRINTS" id="PR00038">
    <property type="entry name" value="HTHLUXR"/>
</dbReference>
<dbReference type="InterPro" id="IPR011006">
    <property type="entry name" value="CheY-like_superfamily"/>
</dbReference>
<name>A0ABT0JYA2_9ACTN</name>
<dbReference type="SMART" id="SM00421">
    <property type="entry name" value="HTH_LUXR"/>
    <property type="match status" value="1"/>
</dbReference>
<evidence type="ECO:0000256" key="1">
    <source>
        <dbReference type="ARBA" id="ARBA00022553"/>
    </source>
</evidence>
<keyword evidence="4" id="KW-0804">Transcription</keyword>
<dbReference type="InterPro" id="IPR016032">
    <property type="entry name" value="Sig_transdc_resp-reg_C-effctor"/>
</dbReference>
<evidence type="ECO:0000313" key="8">
    <source>
        <dbReference type="EMBL" id="MCK9876525.1"/>
    </source>
</evidence>
<evidence type="ECO:0000259" key="6">
    <source>
        <dbReference type="PROSITE" id="PS50043"/>
    </source>
</evidence>
<organism evidence="8 9">
    <name type="scientific">Frankia umida</name>
    <dbReference type="NCBI Taxonomy" id="573489"/>
    <lineage>
        <taxon>Bacteria</taxon>
        <taxon>Bacillati</taxon>
        <taxon>Actinomycetota</taxon>
        <taxon>Actinomycetes</taxon>
        <taxon>Frankiales</taxon>
        <taxon>Frankiaceae</taxon>
        <taxon>Frankia</taxon>
    </lineage>
</organism>
<feature type="domain" description="HTH luxR-type" evidence="6">
    <location>
        <begin position="146"/>
        <end position="211"/>
    </location>
</feature>
<dbReference type="CDD" id="cd17535">
    <property type="entry name" value="REC_NarL-like"/>
    <property type="match status" value="1"/>
</dbReference>
<dbReference type="CDD" id="cd06170">
    <property type="entry name" value="LuxR_C_like"/>
    <property type="match status" value="1"/>
</dbReference>
<dbReference type="SUPFAM" id="SSF52172">
    <property type="entry name" value="CheY-like"/>
    <property type="match status" value="1"/>
</dbReference>
<reference evidence="8 9" key="1">
    <citation type="submission" date="2022-04" db="EMBL/GenBank/DDBJ databases">
        <title>Genome diversity in the genus Frankia.</title>
        <authorList>
            <person name="Carlos-Shanley C."/>
            <person name="Hahn D."/>
        </authorList>
    </citation>
    <scope>NUCLEOTIDE SEQUENCE [LARGE SCALE GENOMIC DNA]</scope>
    <source>
        <strain evidence="8 9">Ag45/Mut15</strain>
    </source>
</reference>
<evidence type="ECO:0000256" key="5">
    <source>
        <dbReference type="PROSITE-ProRule" id="PRU00169"/>
    </source>
</evidence>
<keyword evidence="1 5" id="KW-0597">Phosphoprotein</keyword>
<dbReference type="PROSITE" id="PS50043">
    <property type="entry name" value="HTH_LUXR_2"/>
    <property type="match status" value="1"/>
</dbReference>
<dbReference type="PANTHER" id="PTHR43214:SF24">
    <property type="entry name" value="TRANSCRIPTIONAL REGULATORY PROTEIN NARL-RELATED"/>
    <property type="match status" value="1"/>
</dbReference>
<dbReference type="InterPro" id="IPR000792">
    <property type="entry name" value="Tscrpt_reg_LuxR_C"/>
</dbReference>
<feature type="domain" description="Response regulatory" evidence="7">
    <location>
        <begin position="4"/>
        <end position="121"/>
    </location>
</feature>
<dbReference type="InterPro" id="IPR039420">
    <property type="entry name" value="WalR-like"/>
</dbReference>
<evidence type="ECO:0000256" key="4">
    <source>
        <dbReference type="ARBA" id="ARBA00023163"/>
    </source>
</evidence>
<dbReference type="RefSeq" id="WP_248824772.1">
    <property type="nucleotide sequence ID" value="NZ_JALKFT010000010.1"/>
</dbReference>
<evidence type="ECO:0000313" key="9">
    <source>
        <dbReference type="Proteomes" id="UP001201873"/>
    </source>
</evidence>
<dbReference type="PANTHER" id="PTHR43214">
    <property type="entry name" value="TWO-COMPONENT RESPONSE REGULATOR"/>
    <property type="match status" value="1"/>
</dbReference>
<protein>
    <submittedName>
        <fullName evidence="8">Response regulator transcription factor</fullName>
    </submittedName>
</protein>
<evidence type="ECO:0000259" key="7">
    <source>
        <dbReference type="PROSITE" id="PS50110"/>
    </source>
</evidence>
<proteinExistence type="predicted"/>
<comment type="caution">
    <text evidence="8">The sequence shown here is derived from an EMBL/GenBank/DDBJ whole genome shotgun (WGS) entry which is preliminary data.</text>
</comment>
<dbReference type="SUPFAM" id="SSF46894">
    <property type="entry name" value="C-terminal effector domain of the bipartite response regulators"/>
    <property type="match status" value="1"/>
</dbReference>
<dbReference type="Proteomes" id="UP001201873">
    <property type="component" value="Unassembled WGS sequence"/>
</dbReference>
<dbReference type="InterPro" id="IPR001789">
    <property type="entry name" value="Sig_transdc_resp-reg_receiver"/>
</dbReference>
<evidence type="ECO:0000256" key="3">
    <source>
        <dbReference type="ARBA" id="ARBA00023125"/>
    </source>
</evidence>
<dbReference type="Pfam" id="PF00196">
    <property type="entry name" value="GerE"/>
    <property type="match status" value="1"/>
</dbReference>
<dbReference type="EMBL" id="JALKFT010000010">
    <property type="protein sequence ID" value="MCK9876525.1"/>
    <property type="molecule type" value="Genomic_DNA"/>
</dbReference>
<keyword evidence="9" id="KW-1185">Reference proteome</keyword>
<dbReference type="Pfam" id="PF00072">
    <property type="entry name" value="Response_reg"/>
    <property type="match status" value="1"/>
</dbReference>
<dbReference type="PROSITE" id="PS00622">
    <property type="entry name" value="HTH_LUXR_1"/>
    <property type="match status" value="1"/>
</dbReference>
<keyword evidence="3" id="KW-0238">DNA-binding</keyword>
<evidence type="ECO:0000256" key="2">
    <source>
        <dbReference type="ARBA" id="ARBA00023015"/>
    </source>
</evidence>
<gene>
    <name evidence="8" type="ORF">MXD59_12190</name>
</gene>
<feature type="modified residue" description="4-aspartylphosphate" evidence="5">
    <location>
        <position position="55"/>
    </location>
</feature>
<dbReference type="InterPro" id="IPR058245">
    <property type="entry name" value="NreC/VraR/RcsB-like_REC"/>
</dbReference>
<accession>A0ABT0JYA2</accession>
<dbReference type="PROSITE" id="PS50110">
    <property type="entry name" value="RESPONSE_REGULATORY"/>
    <property type="match status" value="1"/>
</dbReference>